<dbReference type="EMBL" id="BMXI01000002">
    <property type="protein sequence ID" value="GHC43025.1"/>
    <property type="molecule type" value="Genomic_DNA"/>
</dbReference>
<dbReference type="Gene3D" id="1.10.3720.10">
    <property type="entry name" value="MetI-like"/>
    <property type="match status" value="2"/>
</dbReference>
<evidence type="ECO:0000256" key="4">
    <source>
        <dbReference type="ARBA" id="ARBA00022692"/>
    </source>
</evidence>
<comment type="caution">
    <text evidence="9">The sequence shown here is derived from an EMBL/GenBank/DDBJ whole genome shotgun (WGS) entry which is preliminary data.</text>
</comment>
<protein>
    <recommendedName>
        <fullName evidence="8">ABC transmembrane type-1 domain-containing protein</fullName>
    </recommendedName>
</protein>
<dbReference type="PROSITE" id="PS50928">
    <property type="entry name" value="ABC_TM1"/>
    <property type="match status" value="1"/>
</dbReference>
<keyword evidence="6 7" id="KW-0472">Membrane</keyword>
<organism evidence="9 10">
    <name type="scientific">Roseibacillus persicicus</name>
    <dbReference type="NCBI Taxonomy" id="454148"/>
    <lineage>
        <taxon>Bacteria</taxon>
        <taxon>Pseudomonadati</taxon>
        <taxon>Verrucomicrobiota</taxon>
        <taxon>Verrucomicrobiia</taxon>
        <taxon>Verrucomicrobiales</taxon>
        <taxon>Verrucomicrobiaceae</taxon>
        <taxon>Roseibacillus</taxon>
    </lineage>
</organism>
<dbReference type="Proteomes" id="UP000644507">
    <property type="component" value="Unassembled WGS sequence"/>
</dbReference>
<dbReference type="PANTHER" id="PTHR30043">
    <property type="entry name" value="PHOSPHONATES TRANSPORT SYSTEM PERMEASE PROTEIN"/>
    <property type="match status" value="1"/>
</dbReference>
<dbReference type="InterPro" id="IPR035906">
    <property type="entry name" value="MetI-like_sf"/>
</dbReference>
<keyword evidence="10" id="KW-1185">Reference proteome</keyword>
<keyword evidence="2 7" id="KW-0813">Transport</keyword>
<dbReference type="InterPro" id="IPR000515">
    <property type="entry name" value="MetI-like"/>
</dbReference>
<evidence type="ECO:0000256" key="2">
    <source>
        <dbReference type="ARBA" id="ARBA00022448"/>
    </source>
</evidence>
<gene>
    <name evidence="9" type="ORF">GCM10007100_05060</name>
</gene>
<feature type="transmembrane region" description="Helical" evidence="7">
    <location>
        <begin position="129"/>
        <end position="156"/>
    </location>
</feature>
<dbReference type="RefSeq" id="WP_189567069.1">
    <property type="nucleotide sequence ID" value="NZ_BMXI01000002.1"/>
</dbReference>
<dbReference type="Pfam" id="PF00528">
    <property type="entry name" value="BPD_transp_1"/>
    <property type="match status" value="2"/>
</dbReference>
<feature type="transmembrane region" description="Helical" evidence="7">
    <location>
        <begin position="432"/>
        <end position="455"/>
    </location>
</feature>
<feature type="domain" description="ABC transmembrane type-1" evidence="8">
    <location>
        <begin position="72"/>
        <end position="264"/>
    </location>
</feature>
<evidence type="ECO:0000259" key="8">
    <source>
        <dbReference type="PROSITE" id="PS50928"/>
    </source>
</evidence>
<feature type="transmembrane region" description="Helical" evidence="7">
    <location>
        <begin position="210"/>
        <end position="230"/>
    </location>
</feature>
<keyword evidence="3" id="KW-1003">Cell membrane</keyword>
<reference evidence="9" key="2">
    <citation type="submission" date="2020-09" db="EMBL/GenBank/DDBJ databases">
        <authorList>
            <person name="Sun Q."/>
            <person name="Kim S."/>
        </authorList>
    </citation>
    <scope>NUCLEOTIDE SEQUENCE</scope>
    <source>
        <strain evidence="9">KCTC 12988</strain>
    </source>
</reference>
<dbReference type="PANTHER" id="PTHR30043:SF1">
    <property type="entry name" value="ABC TRANSPORT SYSTEM PERMEASE PROTEIN P69"/>
    <property type="match status" value="1"/>
</dbReference>
<dbReference type="GO" id="GO:0055085">
    <property type="term" value="P:transmembrane transport"/>
    <property type="evidence" value="ECO:0007669"/>
    <property type="project" value="InterPro"/>
</dbReference>
<reference evidence="9" key="1">
    <citation type="journal article" date="2014" name="Int. J. Syst. Evol. Microbiol.">
        <title>Complete genome sequence of Corynebacterium casei LMG S-19264T (=DSM 44701T), isolated from a smear-ripened cheese.</title>
        <authorList>
            <consortium name="US DOE Joint Genome Institute (JGI-PGF)"/>
            <person name="Walter F."/>
            <person name="Albersmeier A."/>
            <person name="Kalinowski J."/>
            <person name="Ruckert C."/>
        </authorList>
    </citation>
    <scope>NUCLEOTIDE SEQUENCE</scope>
    <source>
        <strain evidence="9">KCTC 12988</strain>
    </source>
</reference>
<evidence type="ECO:0000256" key="5">
    <source>
        <dbReference type="ARBA" id="ARBA00022989"/>
    </source>
</evidence>
<evidence type="ECO:0000256" key="7">
    <source>
        <dbReference type="RuleBase" id="RU363032"/>
    </source>
</evidence>
<sequence>MKRRWFLLTAVAFFFAGLWFLDANLKDLVPSEGGRRMAGEFASAALRPALTFEDAGMRESGASFAGKIATALWLTIRYAVVAMSLALVIGLVGGVLGARSWWGRPSRALEVFRRFIRLLATAVRSVHELMWALLFISAVGTSPLAAVLALALPFGGTLAKVFSELLDEAHSSASEVMRATGGNGFAAFLGGVVMRALPDLVTYTLYRLECGIRSSAVLGFVGIPTIGFHIKTSFEDGHYREIWSYLYALLAVVIFFEWVGSRVRDAMSQGKASKKTLSADASAIELFQQRGKSHFLRATGFLVAVLAVAGWLFEPDWSSGLSQERRLENFQRFTQELIPYPVRAEGDWSTMGPWLKELLLWDGLQALWRTFHLGTSAALLAGAVALCGILWGARSLARKAPRGVPMAGGFGRMVLGKVVRGSAIVARSFPEFILAFLLLQVFGPTVWALIFALAIHNGGILLRLGAEVVDNASSRSAEVILLQGGSRSAAYLGALLPEGFNRQVLFLFYRWETCIREATMLGMLGVGSLGYLISEAKVRLYFDEMLVWVILGGLLVFLGDLTSDWVRKRLREGEGLPRNRSVAPYRRSVK</sequence>
<keyword evidence="5 7" id="KW-1133">Transmembrane helix</keyword>
<name>A0A918TE69_9BACT</name>
<dbReference type="AlphaFoldDB" id="A0A918TE69"/>
<dbReference type="SUPFAM" id="SSF161098">
    <property type="entry name" value="MetI-like"/>
    <property type="match status" value="2"/>
</dbReference>
<feature type="transmembrane region" description="Helical" evidence="7">
    <location>
        <begin position="176"/>
        <end position="198"/>
    </location>
</feature>
<keyword evidence="4 7" id="KW-0812">Transmembrane</keyword>
<evidence type="ECO:0000313" key="10">
    <source>
        <dbReference type="Proteomes" id="UP000644507"/>
    </source>
</evidence>
<evidence type="ECO:0000256" key="1">
    <source>
        <dbReference type="ARBA" id="ARBA00004651"/>
    </source>
</evidence>
<comment type="subcellular location">
    <subcellularLocation>
        <location evidence="1 7">Cell membrane</location>
        <topology evidence="1 7">Multi-pass membrane protein</topology>
    </subcellularLocation>
</comment>
<comment type="similarity">
    <text evidence="7">Belongs to the binding-protein-dependent transport system permease family.</text>
</comment>
<proteinExistence type="inferred from homology"/>
<feature type="transmembrane region" description="Helical" evidence="7">
    <location>
        <begin position="545"/>
        <end position="562"/>
    </location>
</feature>
<evidence type="ECO:0000313" key="9">
    <source>
        <dbReference type="EMBL" id="GHC43025.1"/>
    </source>
</evidence>
<evidence type="ECO:0000256" key="6">
    <source>
        <dbReference type="ARBA" id="ARBA00023136"/>
    </source>
</evidence>
<feature type="transmembrane region" description="Helical" evidence="7">
    <location>
        <begin position="242"/>
        <end position="259"/>
    </location>
</feature>
<feature type="transmembrane region" description="Helical" evidence="7">
    <location>
        <begin position="371"/>
        <end position="392"/>
    </location>
</feature>
<feature type="transmembrane region" description="Helical" evidence="7">
    <location>
        <begin position="76"/>
        <end position="98"/>
    </location>
</feature>
<accession>A0A918TE69</accession>
<dbReference type="GO" id="GO:0005886">
    <property type="term" value="C:plasma membrane"/>
    <property type="evidence" value="ECO:0007669"/>
    <property type="project" value="UniProtKB-SubCell"/>
</dbReference>
<feature type="transmembrane region" description="Helical" evidence="7">
    <location>
        <begin position="295"/>
        <end position="313"/>
    </location>
</feature>
<evidence type="ECO:0000256" key="3">
    <source>
        <dbReference type="ARBA" id="ARBA00022475"/>
    </source>
</evidence>